<reference evidence="2 3" key="1">
    <citation type="submission" date="2015-07" db="EMBL/GenBank/DDBJ databases">
        <title>The genome of Habropoda laboriosa.</title>
        <authorList>
            <person name="Pan H."/>
            <person name="Kapheim K."/>
        </authorList>
    </citation>
    <scope>NUCLEOTIDE SEQUENCE [LARGE SCALE GENOMIC DNA]</scope>
    <source>
        <strain evidence="2">0110345459</strain>
    </source>
</reference>
<dbReference type="PANTHER" id="PTHR21824:SF4">
    <property type="entry name" value="TRANSMEMBRANE PROTEIN 177"/>
    <property type="match status" value="1"/>
</dbReference>
<keyword evidence="1 2" id="KW-0812">Transmembrane</keyword>
<dbReference type="AlphaFoldDB" id="A0A0L7QNJ5"/>
<protein>
    <submittedName>
        <fullName evidence="2">Transmembrane protein 177</fullName>
    </submittedName>
</protein>
<dbReference type="STRING" id="597456.A0A0L7QNJ5"/>
<dbReference type="Proteomes" id="UP000053825">
    <property type="component" value="Unassembled WGS sequence"/>
</dbReference>
<sequence length="296" mass="34448">MFKPAILVAATASQILPHSFFLDKYRKIRARYGFDDLEIPLRDNIKRRCQEVLDDINLSEKDRERIQFFNNHDINVFHAGTIRTKYGAIIGIPVNFQYEDADSISEQTLSIQDVQIDWNTSAAKQFRRSLILSENAQKFALAQQVLTVKEPDVLYNTAFATIDAALGVTFYDIIYSVFKLDKQRQMNRFVYMIIVAVGCTFCWLLVKDELNNYRELQVNNELSQLGPKYIQGGIEYYQKLLDRNKALRVLLGEKGRRLFTVTGNESVFIRQKRLPLCQQIDYFNSKLEDFKINNLV</sequence>
<accession>A0A0L7QNJ5</accession>
<organism evidence="2 3">
    <name type="scientific">Habropoda laboriosa</name>
    <dbReference type="NCBI Taxonomy" id="597456"/>
    <lineage>
        <taxon>Eukaryota</taxon>
        <taxon>Metazoa</taxon>
        <taxon>Ecdysozoa</taxon>
        <taxon>Arthropoda</taxon>
        <taxon>Hexapoda</taxon>
        <taxon>Insecta</taxon>
        <taxon>Pterygota</taxon>
        <taxon>Neoptera</taxon>
        <taxon>Endopterygota</taxon>
        <taxon>Hymenoptera</taxon>
        <taxon>Apocrita</taxon>
        <taxon>Aculeata</taxon>
        <taxon>Apoidea</taxon>
        <taxon>Anthophila</taxon>
        <taxon>Apidae</taxon>
        <taxon>Habropoda</taxon>
    </lineage>
</organism>
<keyword evidence="3" id="KW-1185">Reference proteome</keyword>
<dbReference type="PANTHER" id="PTHR21824">
    <property type="entry name" value="TRANSMEMBRANE PROTEIN 177"/>
    <property type="match status" value="1"/>
</dbReference>
<proteinExistence type="predicted"/>
<evidence type="ECO:0000313" key="3">
    <source>
        <dbReference type="Proteomes" id="UP000053825"/>
    </source>
</evidence>
<dbReference type="GO" id="GO:0016020">
    <property type="term" value="C:membrane"/>
    <property type="evidence" value="ECO:0007669"/>
    <property type="project" value="TreeGrafter"/>
</dbReference>
<evidence type="ECO:0000313" key="2">
    <source>
        <dbReference type="EMBL" id="KOC60212.1"/>
    </source>
</evidence>
<dbReference type="InterPro" id="IPR026620">
    <property type="entry name" value="TMEM177"/>
</dbReference>
<gene>
    <name evidence="2" type="ORF">WH47_07794</name>
</gene>
<keyword evidence="1" id="KW-0472">Membrane</keyword>
<feature type="transmembrane region" description="Helical" evidence="1">
    <location>
        <begin position="153"/>
        <end position="177"/>
    </location>
</feature>
<feature type="transmembrane region" description="Helical" evidence="1">
    <location>
        <begin position="189"/>
        <end position="206"/>
    </location>
</feature>
<dbReference type="EMBL" id="KQ414851">
    <property type="protein sequence ID" value="KOC60212.1"/>
    <property type="molecule type" value="Genomic_DNA"/>
</dbReference>
<name>A0A0L7QNJ5_9HYME</name>
<keyword evidence="1" id="KW-1133">Transmembrane helix</keyword>
<evidence type="ECO:0000256" key="1">
    <source>
        <dbReference type="SAM" id="Phobius"/>
    </source>
</evidence>